<feature type="compositionally biased region" description="Low complexity" evidence="1">
    <location>
        <begin position="224"/>
        <end position="233"/>
    </location>
</feature>
<evidence type="ECO:0000313" key="3">
    <source>
        <dbReference type="Proteomes" id="UP000037510"/>
    </source>
</evidence>
<evidence type="ECO:0000313" key="2">
    <source>
        <dbReference type="EMBL" id="KOB67548.1"/>
    </source>
</evidence>
<accession>A0A0L7KWD5</accession>
<feature type="non-terminal residue" evidence="2">
    <location>
        <position position="233"/>
    </location>
</feature>
<proteinExistence type="predicted"/>
<name>A0A0L7KWD5_OPEBR</name>
<evidence type="ECO:0000256" key="1">
    <source>
        <dbReference type="SAM" id="MobiDB-lite"/>
    </source>
</evidence>
<dbReference type="Proteomes" id="UP000037510">
    <property type="component" value="Unassembled WGS sequence"/>
</dbReference>
<keyword evidence="3" id="KW-1185">Reference proteome</keyword>
<dbReference type="AlphaFoldDB" id="A0A0L7KWD5"/>
<protein>
    <submittedName>
        <fullName evidence="2">Uncharacterized protein</fullName>
    </submittedName>
</protein>
<comment type="caution">
    <text evidence="2">The sequence shown here is derived from an EMBL/GenBank/DDBJ whole genome shotgun (WGS) entry which is preliminary data.</text>
</comment>
<feature type="region of interest" description="Disordered" evidence="1">
    <location>
        <begin position="197"/>
        <end position="233"/>
    </location>
</feature>
<organism evidence="2 3">
    <name type="scientific">Operophtera brumata</name>
    <name type="common">Winter moth</name>
    <name type="synonym">Phalaena brumata</name>
    <dbReference type="NCBI Taxonomy" id="104452"/>
    <lineage>
        <taxon>Eukaryota</taxon>
        <taxon>Metazoa</taxon>
        <taxon>Ecdysozoa</taxon>
        <taxon>Arthropoda</taxon>
        <taxon>Hexapoda</taxon>
        <taxon>Insecta</taxon>
        <taxon>Pterygota</taxon>
        <taxon>Neoptera</taxon>
        <taxon>Endopterygota</taxon>
        <taxon>Lepidoptera</taxon>
        <taxon>Glossata</taxon>
        <taxon>Ditrysia</taxon>
        <taxon>Geometroidea</taxon>
        <taxon>Geometridae</taxon>
        <taxon>Larentiinae</taxon>
        <taxon>Operophtera</taxon>
    </lineage>
</organism>
<sequence>MDVNDLLKDIKNLYDYVAVTQDVSSKRKTIKVALNISTVFSLKKIRSFEIEKIVIKDSAIPNMLVELTARGLLALATAPRPTCGFLECLVRWVVPRHEPGMRAAAADKWLPSGLCPPAARSIFVNSDWINFFRRVSVAANMVSTGYLPLQCGFLECLMRWVVPRHEPGMRAAAADKWLPSGLCPPAARSFFEEDSRFSHPVEATRQTHSATDKRANTGRNITQSSSSSTSLNE</sequence>
<dbReference type="EMBL" id="JTDY01004961">
    <property type="protein sequence ID" value="KOB67548.1"/>
    <property type="molecule type" value="Genomic_DNA"/>
</dbReference>
<gene>
    <name evidence="2" type="ORF">OBRU01_13548</name>
</gene>
<reference evidence="2 3" key="1">
    <citation type="journal article" date="2015" name="Genome Biol. Evol.">
        <title>The genome of winter moth (Operophtera brumata) provides a genomic perspective on sexual dimorphism and phenology.</title>
        <authorList>
            <person name="Derks M.F."/>
            <person name="Smit S."/>
            <person name="Salis L."/>
            <person name="Schijlen E."/>
            <person name="Bossers A."/>
            <person name="Mateman C."/>
            <person name="Pijl A.S."/>
            <person name="de Ridder D."/>
            <person name="Groenen M.A."/>
            <person name="Visser M.E."/>
            <person name="Megens H.J."/>
        </authorList>
    </citation>
    <scope>NUCLEOTIDE SEQUENCE [LARGE SCALE GENOMIC DNA]</scope>
    <source>
        <strain evidence="2">WM2013NL</strain>
        <tissue evidence="2">Head and thorax</tissue>
    </source>
</reference>